<dbReference type="Gene3D" id="1.25.40.10">
    <property type="entry name" value="Tetratricopeptide repeat domain"/>
    <property type="match status" value="1"/>
</dbReference>
<comment type="caution">
    <text evidence="1">The sequence shown here is derived from an EMBL/GenBank/DDBJ whole genome shotgun (WGS) entry which is preliminary data.</text>
</comment>
<dbReference type="Proteomes" id="UP000731465">
    <property type="component" value="Unassembled WGS sequence"/>
</dbReference>
<keyword evidence="2" id="KW-1185">Reference proteome</keyword>
<evidence type="ECO:0000313" key="2">
    <source>
        <dbReference type="Proteomes" id="UP000731465"/>
    </source>
</evidence>
<protein>
    <recommendedName>
        <fullName evidence="3">Sel1 repeat family protein</fullName>
    </recommendedName>
</protein>
<name>A0ABS7DHH5_9GAMM</name>
<evidence type="ECO:0000313" key="1">
    <source>
        <dbReference type="EMBL" id="MBW7570742.1"/>
    </source>
</evidence>
<accession>A0ABS7DHH5</accession>
<dbReference type="SUPFAM" id="SSF81901">
    <property type="entry name" value="HCP-like"/>
    <property type="match status" value="2"/>
</dbReference>
<gene>
    <name evidence="1" type="ORF">J5V48_07540</name>
</gene>
<dbReference type="EMBL" id="JAGFNY010000027">
    <property type="protein sequence ID" value="MBW7570742.1"/>
    <property type="molecule type" value="Genomic_DNA"/>
</dbReference>
<dbReference type="InterPro" id="IPR011990">
    <property type="entry name" value="TPR-like_helical_dom_sf"/>
</dbReference>
<dbReference type="InterPro" id="IPR006597">
    <property type="entry name" value="Sel1-like"/>
</dbReference>
<dbReference type="RefSeq" id="WP_219937967.1">
    <property type="nucleotide sequence ID" value="NZ_JAGFNY010000027.1"/>
</dbReference>
<dbReference type="SMART" id="SM00671">
    <property type="entry name" value="SEL1"/>
    <property type="match status" value="2"/>
</dbReference>
<reference evidence="1 2" key="1">
    <citation type="submission" date="2021-03" db="EMBL/GenBank/DDBJ databases">
        <title>Succinivibrio sp. nov. isolated from feces of cow.</title>
        <authorList>
            <person name="Choi J.-Y."/>
        </authorList>
    </citation>
    <scope>NUCLEOTIDE SEQUENCE [LARGE SCALE GENOMIC DNA]</scope>
    <source>
        <strain evidence="1 2">AGMB01872</strain>
    </source>
</reference>
<dbReference type="PANTHER" id="PTHR11102">
    <property type="entry name" value="SEL-1-LIKE PROTEIN"/>
    <property type="match status" value="1"/>
</dbReference>
<dbReference type="PANTHER" id="PTHR11102:SF147">
    <property type="entry name" value="SEL1L ADAPTOR SUBUNIT OF ERAD E3 UBIQUITIN LIGASE"/>
    <property type="match status" value="1"/>
</dbReference>
<evidence type="ECO:0008006" key="3">
    <source>
        <dbReference type="Google" id="ProtNLM"/>
    </source>
</evidence>
<proteinExistence type="predicted"/>
<sequence length="529" mass="60115">MADKKPIKKTSLFFRIRRYCKKNTIKVAFVALLTCLVIGSSLLTYGLVYYNSAQRQSYVVTGVKAMIDGNFHKAQSILLRAAKKKGAPEAYPFLAWISARTGNFNKALEYSRECAKYKNLYGAYEIMGNLALLGYGNAQGAGSAVFFYQEALKGYTPEYIQKYKPMLKFLERSIPYCMNVQDYVRIVDEALKEGSRVANLYRGDIDFLGLEHDLSPRSAMNYWENAKNKGIIEAQSRIAGMLWHGYGVNRNIKKALELYEDSAKKDEPIANYSLGLIKFRQGKKTSYAEGMRHMKNAAKQNYGPALTAVGVMAYTHNYDRNPKIVNAVADIFKQAYDCGDPTGGILYALMQNAGIGVPEDYTAGLSLLYDIKNINEDSVVGLIKYYTYTNKPNHKMLFEQVVELCKRIYFGDLVFIEGAPEATSYFENREKNSTFFKTCSEDKTLNDEYHVITMGKNYVYKLEDPAIVQIESVPLFYHDIYKILVMYNPTTGASAFTPKMVVRINATVPRLPREYDKFNLKLDAIERKF</sequence>
<dbReference type="InterPro" id="IPR050767">
    <property type="entry name" value="Sel1_AlgK"/>
</dbReference>
<organism evidence="1 2">
    <name type="scientific">Succinivibrio faecicola</name>
    <dbReference type="NCBI Taxonomy" id="2820300"/>
    <lineage>
        <taxon>Bacteria</taxon>
        <taxon>Pseudomonadati</taxon>
        <taxon>Pseudomonadota</taxon>
        <taxon>Gammaproteobacteria</taxon>
        <taxon>Aeromonadales</taxon>
        <taxon>Succinivibrionaceae</taxon>
        <taxon>Succinivibrio</taxon>
    </lineage>
</organism>